<dbReference type="Proteomes" id="UP000557717">
    <property type="component" value="Unassembled WGS sequence"/>
</dbReference>
<evidence type="ECO:0000313" key="2">
    <source>
        <dbReference type="EMBL" id="MBB5352780.1"/>
    </source>
</evidence>
<organism evidence="2 3">
    <name type="scientific">Haloferula luteola</name>
    <dbReference type="NCBI Taxonomy" id="595692"/>
    <lineage>
        <taxon>Bacteria</taxon>
        <taxon>Pseudomonadati</taxon>
        <taxon>Verrucomicrobiota</taxon>
        <taxon>Verrucomicrobiia</taxon>
        <taxon>Verrucomicrobiales</taxon>
        <taxon>Verrucomicrobiaceae</taxon>
        <taxon>Haloferula</taxon>
    </lineage>
</organism>
<gene>
    <name evidence="2" type="ORF">HNR46_003028</name>
</gene>
<dbReference type="EMBL" id="JACHFD010000015">
    <property type="protein sequence ID" value="MBB5352780.1"/>
    <property type="molecule type" value="Genomic_DNA"/>
</dbReference>
<feature type="transmembrane region" description="Helical" evidence="1">
    <location>
        <begin position="12"/>
        <end position="32"/>
    </location>
</feature>
<reference evidence="2 3" key="1">
    <citation type="submission" date="2020-08" db="EMBL/GenBank/DDBJ databases">
        <title>Genomic Encyclopedia of Type Strains, Phase IV (KMG-IV): sequencing the most valuable type-strain genomes for metagenomic binning, comparative biology and taxonomic classification.</title>
        <authorList>
            <person name="Goeker M."/>
        </authorList>
    </citation>
    <scope>NUCLEOTIDE SEQUENCE [LARGE SCALE GENOMIC DNA]</scope>
    <source>
        <strain evidence="2 3">YC6886</strain>
    </source>
</reference>
<sequence>MTRPQIELSIKLFIVLLITAFIGASIHVLRMLGFA</sequence>
<keyword evidence="1" id="KW-1133">Transmembrane helix</keyword>
<accession>A0A840VG27</accession>
<evidence type="ECO:0000256" key="1">
    <source>
        <dbReference type="SAM" id="Phobius"/>
    </source>
</evidence>
<dbReference type="AlphaFoldDB" id="A0A840VG27"/>
<protein>
    <submittedName>
        <fullName evidence="2">Uncharacterized protein</fullName>
    </submittedName>
</protein>
<keyword evidence="1" id="KW-0472">Membrane</keyword>
<keyword evidence="1" id="KW-0812">Transmembrane</keyword>
<comment type="caution">
    <text evidence="2">The sequence shown here is derived from an EMBL/GenBank/DDBJ whole genome shotgun (WGS) entry which is preliminary data.</text>
</comment>
<keyword evidence="3" id="KW-1185">Reference proteome</keyword>
<evidence type="ECO:0000313" key="3">
    <source>
        <dbReference type="Proteomes" id="UP000557717"/>
    </source>
</evidence>
<name>A0A840VG27_9BACT</name>
<proteinExistence type="predicted"/>